<dbReference type="PANTHER" id="PTHR43774">
    <property type="entry name" value="PEPTIDE METHIONINE SULFOXIDE REDUCTASE"/>
    <property type="match status" value="1"/>
</dbReference>
<dbReference type="Pfam" id="PF01625">
    <property type="entry name" value="PMSR"/>
    <property type="match status" value="1"/>
</dbReference>
<evidence type="ECO:0000313" key="6">
    <source>
        <dbReference type="EMBL" id="GGW50461.1"/>
    </source>
</evidence>
<dbReference type="InterPro" id="IPR002569">
    <property type="entry name" value="Met_Sox_Rdtase_MsrA_dom"/>
</dbReference>
<evidence type="ECO:0000256" key="1">
    <source>
        <dbReference type="ARBA" id="ARBA00023002"/>
    </source>
</evidence>
<keyword evidence="7" id="KW-1185">Reference proteome</keyword>
<dbReference type="NCBIfam" id="TIGR00401">
    <property type="entry name" value="msrA"/>
    <property type="match status" value="1"/>
</dbReference>
<dbReference type="SUPFAM" id="SSF55068">
    <property type="entry name" value="Peptide methionine sulfoxide reductase"/>
    <property type="match status" value="1"/>
</dbReference>
<proteinExistence type="inferred from homology"/>
<name>A0ABQ2WCX8_9ALTE</name>
<comment type="catalytic activity">
    <reaction evidence="2 4">
        <text>L-methionyl-[protein] + [thioredoxin]-disulfide + H2O = L-methionyl-(S)-S-oxide-[protein] + [thioredoxin]-dithiol</text>
        <dbReference type="Rhea" id="RHEA:14217"/>
        <dbReference type="Rhea" id="RHEA-COMP:10698"/>
        <dbReference type="Rhea" id="RHEA-COMP:10700"/>
        <dbReference type="Rhea" id="RHEA-COMP:12313"/>
        <dbReference type="Rhea" id="RHEA-COMP:12315"/>
        <dbReference type="ChEBI" id="CHEBI:15377"/>
        <dbReference type="ChEBI" id="CHEBI:16044"/>
        <dbReference type="ChEBI" id="CHEBI:29950"/>
        <dbReference type="ChEBI" id="CHEBI:44120"/>
        <dbReference type="ChEBI" id="CHEBI:50058"/>
        <dbReference type="EC" id="1.8.4.11"/>
    </reaction>
</comment>
<protein>
    <recommendedName>
        <fullName evidence="4">Peptide methionine sulfoxide reductase MsrA</fullName>
        <shortName evidence="4">Protein-methionine-S-oxide reductase</shortName>
        <ecNumber evidence="4">1.8.4.11</ecNumber>
    </recommendedName>
    <alternativeName>
        <fullName evidence="4">Peptide-methionine (S)-S-oxide reductase</fullName>
        <shortName evidence="4">Peptide Met(O) reductase</shortName>
    </alternativeName>
</protein>
<sequence>MNVTTEQTELATFGAGCFWCLEAALNEVKGVKLAVSGYMGGQTANPDYRSVCTGTTGHAEVVQVQFDPTQISFVELCQIFFSLHDATQLNRQGNDVGTQYRSVIFTHNAQQQQDATSMITELTQHKLFNAPIVTEVSPVSQFYPAEAYHQGYYKQNPYQGYCQMLITPKMAKFRQRFTHVLKHQAD</sequence>
<dbReference type="PANTHER" id="PTHR43774:SF1">
    <property type="entry name" value="PEPTIDE METHIONINE SULFOXIDE REDUCTASE MSRA 2"/>
    <property type="match status" value="1"/>
</dbReference>
<accession>A0ABQ2WCX8</accession>
<dbReference type="RefSeq" id="WP_189479730.1">
    <property type="nucleotide sequence ID" value="NZ_BMYR01000001.1"/>
</dbReference>
<feature type="domain" description="Peptide methionine sulphoxide reductase MsrA" evidence="5">
    <location>
        <begin position="11"/>
        <end position="163"/>
    </location>
</feature>
<organism evidence="6 7">
    <name type="scientific">Alishewanella tabrizica</name>
    <dbReference type="NCBI Taxonomy" id="671278"/>
    <lineage>
        <taxon>Bacteria</taxon>
        <taxon>Pseudomonadati</taxon>
        <taxon>Pseudomonadota</taxon>
        <taxon>Gammaproteobacteria</taxon>
        <taxon>Alteromonadales</taxon>
        <taxon>Alteromonadaceae</taxon>
        <taxon>Alishewanella</taxon>
    </lineage>
</organism>
<dbReference type="Proteomes" id="UP000634667">
    <property type="component" value="Unassembled WGS sequence"/>
</dbReference>
<evidence type="ECO:0000256" key="4">
    <source>
        <dbReference type="HAMAP-Rule" id="MF_01401"/>
    </source>
</evidence>
<dbReference type="EC" id="1.8.4.11" evidence="4"/>
<comment type="function">
    <text evidence="4">Has an important function as a repair enzyme for proteins that have been inactivated by oxidation. Catalyzes the reversible oxidation-reduction of methionine sulfoxide in proteins to methionine.</text>
</comment>
<keyword evidence="1 4" id="KW-0560">Oxidoreductase</keyword>
<reference evidence="7" key="1">
    <citation type="journal article" date="2019" name="Int. J. Syst. Evol. Microbiol.">
        <title>The Global Catalogue of Microorganisms (GCM) 10K type strain sequencing project: providing services to taxonomists for standard genome sequencing and annotation.</title>
        <authorList>
            <consortium name="The Broad Institute Genomics Platform"/>
            <consortium name="The Broad Institute Genome Sequencing Center for Infectious Disease"/>
            <person name="Wu L."/>
            <person name="Ma J."/>
        </authorList>
    </citation>
    <scope>NUCLEOTIDE SEQUENCE [LARGE SCALE GENOMIC DNA]</scope>
    <source>
        <strain evidence="7">KCTC 23723</strain>
    </source>
</reference>
<comment type="catalytic activity">
    <reaction evidence="3 4">
        <text>[thioredoxin]-disulfide + L-methionine + H2O = L-methionine (S)-S-oxide + [thioredoxin]-dithiol</text>
        <dbReference type="Rhea" id="RHEA:19993"/>
        <dbReference type="Rhea" id="RHEA-COMP:10698"/>
        <dbReference type="Rhea" id="RHEA-COMP:10700"/>
        <dbReference type="ChEBI" id="CHEBI:15377"/>
        <dbReference type="ChEBI" id="CHEBI:29950"/>
        <dbReference type="ChEBI" id="CHEBI:50058"/>
        <dbReference type="ChEBI" id="CHEBI:57844"/>
        <dbReference type="ChEBI" id="CHEBI:58772"/>
        <dbReference type="EC" id="1.8.4.11"/>
    </reaction>
</comment>
<dbReference type="EMBL" id="BMYR01000001">
    <property type="protein sequence ID" value="GGW50461.1"/>
    <property type="molecule type" value="Genomic_DNA"/>
</dbReference>
<gene>
    <name evidence="4 6" type="primary">msrA</name>
    <name evidence="6" type="ORF">GCM10008111_02970</name>
</gene>
<dbReference type="InterPro" id="IPR036509">
    <property type="entry name" value="Met_Sox_Rdtase_MsrA_sf"/>
</dbReference>
<evidence type="ECO:0000313" key="7">
    <source>
        <dbReference type="Proteomes" id="UP000634667"/>
    </source>
</evidence>
<evidence type="ECO:0000256" key="2">
    <source>
        <dbReference type="ARBA" id="ARBA00047806"/>
    </source>
</evidence>
<dbReference type="HAMAP" id="MF_01401">
    <property type="entry name" value="MsrA"/>
    <property type="match status" value="1"/>
</dbReference>
<evidence type="ECO:0000256" key="3">
    <source>
        <dbReference type="ARBA" id="ARBA00048782"/>
    </source>
</evidence>
<comment type="similarity">
    <text evidence="4">Belongs to the MsrA Met sulfoxide reductase family.</text>
</comment>
<evidence type="ECO:0000259" key="5">
    <source>
        <dbReference type="Pfam" id="PF01625"/>
    </source>
</evidence>
<comment type="caution">
    <text evidence="6">The sequence shown here is derived from an EMBL/GenBank/DDBJ whole genome shotgun (WGS) entry which is preliminary data.</text>
</comment>
<feature type="active site" evidence="4">
    <location>
        <position position="17"/>
    </location>
</feature>
<dbReference type="Gene3D" id="3.30.1060.10">
    <property type="entry name" value="Peptide methionine sulphoxide reductase MsrA"/>
    <property type="match status" value="1"/>
</dbReference>